<evidence type="ECO:0000259" key="8">
    <source>
        <dbReference type="Pfam" id="PF04884"/>
    </source>
</evidence>
<organism evidence="9 10">
    <name type="scientific">Oikopleura dioica</name>
    <name type="common">Tunicate</name>
    <dbReference type="NCBI Taxonomy" id="34765"/>
    <lineage>
        <taxon>Eukaryota</taxon>
        <taxon>Metazoa</taxon>
        <taxon>Chordata</taxon>
        <taxon>Tunicata</taxon>
        <taxon>Appendicularia</taxon>
        <taxon>Copelata</taxon>
        <taxon>Oikopleuridae</taxon>
        <taxon>Oikopleura</taxon>
    </lineage>
</organism>
<evidence type="ECO:0000313" key="10">
    <source>
        <dbReference type="Proteomes" id="UP001158576"/>
    </source>
</evidence>
<dbReference type="EMBL" id="OU015569">
    <property type="protein sequence ID" value="CAG5095163.1"/>
    <property type="molecule type" value="Genomic_DNA"/>
</dbReference>
<comment type="subcellular location">
    <subcellularLocation>
        <location evidence="1">Membrane</location>
    </subcellularLocation>
</comment>
<dbReference type="InterPro" id="IPR054549">
    <property type="entry name" value="UVB_sens_RUS_dom"/>
</dbReference>
<dbReference type="Pfam" id="PF25880">
    <property type="entry name" value="WHD_CHMP7_1st"/>
    <property type="match status" value="1"/>
</dbReference>
<evidence type="ECO:0000256" key="4">
    <source>
        <dbReference type="ARBA" id="ARBA00022692"/>
    </source>
</evidence>
<evidence type="ECO:0000256" key="5">
    <source>
        <dbReference type="ARBA" id="ARBA00022989"/>
    </source>
</evidence>
<dbReference type="Pfam" id="PF04884">
    <property type="entry name" value="UVB_sens_prot"/>
    <property type="match status" value="1"/>
</dbReference>
<dbReference type="Proteomes" id="UP001158576">
    <property type="component" value="Chromosome XSR"/>
</dbReference>
<keyword evidence="4" id="KW-0812">Transmembrane</keyword>
<evidence type="ECO:0000256" key="2">
    <source>
        <dbReference type="ARBA" id="ARBA00006190"/>
    </source>
</evidence>
<evidence type="ECO:0000256" key="3">
    <source>
        <dbReference type="ARBA" id="ARBA00007558"/>
    </source>
</evidence>
<reference evidence="9 10" key="1">
    <citation type="submission" date="2021-04" db="EMBL/GenBank/DDBJ databases">
        <authorList>
            <person name="Bliznina A."/>
        </authorList>
    </citation>
    <scope>NUCLEOTIDE SEQUENCE [LARGE SCALE GENOMIC DNA]</scope>
</reference>
<keyword evidence="10" id="KW-1185">Reference proteome</keyword>
<dbReference type="InterPro" id="IPR005024">
    <property type="entry name" value="Snf7_fam"/>
</dbReference>
<comment type="similarity">
    <text evidence="2">Belongs to the SNF7 family.</text>
</comment>
<sequence>MSDTMIRNHDGRFKNIVKATDRPKSISGFFAKIFLPKDYPRSVSEDYTRYQIWDSAQALCSSVTGALAIHSVFQGIGVGDSHASSLSATTNWIVRDGIGKIVSISFAYYKGSQIDADCKRFRLFADVVNDVALTLNIISAVLPPGVRPYIYCITSCCWALVGVAGGCSRTAMTIHQARRDNASDVQAKDQSQETLVGLVGLVFSYFLVPLMRLSQIDWPQDPARCSFLCTRLKEREANPISFDNKVKFWSDIFACYCVELLALSFDIDDMKNFVQRLDENVESFVPVCLDQILEVAACKCIKKVDYEKNLSWGSWTMSIISSPVSAMSRFSPIRKKEKEFYVHIEYVEKVAEEIEETWRIQASIQSDLHILSWKEMANEENHLIRHASDVPLLCKLRKDLYCDEELQLVKIDEQPQPDEAAWPKLRALLDEQSDVAERQTQIITEKSGKLRAKIRAREDKQGQLKLLKEKKLAEKAQQMTWDRVNKLVDILDAYRSNLTNKKVIDVMNEANEGMKRVKKEMPDIEDVHKLLDDIEDHQDDLHEVQEAIARDLSSASEEELEKELNQILRNPQTHRDSLDENVDDLLKGLTISSHIPKSSPKYQYPSPYIESQLLP</sequence>
<name>A0ABN7SHF8_OIKDI</name>
<feature type="compositionally biased region" description="Low complexity" evidence="7">
    <location>
        <begin position="596"/>
        <end position="608"/>
    </location>
</feature>
<feature type="region of interest" description="Disordered" evidence="7">
    <location>
        <begin position="596"/>
        <end position="615"/>
    </location>
</feature>
<keyword evidence="5" id="KW-1133">Transmembrane helix</keyword>
<keyword evidence="6" id="KW-0472">Membrane</keyword>
<dbReference type="PANTHER" id="PTHR12770:SF31">
    <property type="entry name" value="RUS FAMILY MEMBER 1"/>
    <property type="match status" value="1"/>
</dbReference>
<evidence type="ECO:0000256" key="7">
    <source>
        <dbReference type="SAM" id="MobiDB-lite"/>
    </source>
</evidence>
<dbReference type="InterPro" id="IPR006968">
    <property type="entry name" value="RUS_fam"/>
</dbReference>
<dbReference type="PANTHER" id="PTHR12770">
    <property type="entry name" value="RUS1 FAMILY PROTEIN C16ORF58"/>
    <property type="match status" value="1"/>
</dbReference>
<gene>
    <name evidence="9" type="ORF">OKIOD_LOCUS5618</name>
</gene>
<proteinExistence type="inferred from homology"/>
<comment type="similarity">
    <text evidence="3">Belongs to the RUS1 family.</text>
</comment>
<evidence type="ECO:0000313" key="9">
    <source>
        <dbReference type="EMBL" id="CAG5095163.1"/>
    </source>
</evidence>
<feature type="domain" description="Protein root UVB sensitive/RUS" evidence="8">
    <location>
        <begin position="23"/>
        <end position="215"/>
    </location>
</feature>
<accession>A0ABN7SHF8</accession>
<protein>
    <submittedName>
        <fullName evidence="9">Oidioi.mRNA.OKI2018_I69.XSR.g14060.t1.cds</fullName>
    </submittedName>
</protein>
<evidence type="ECO:0000256" key="6">
    <source>
        <dbReference type="ARBA" id="ARBA00023136"/>
    </source>
</evidence>
<evidence type="ECO:0000256" key="1">
    <source>
        <dbReference type="ARBA" id="ARBA00004370"/>
    </source>
</evidence>
<dbReference type="Pfam" id="PF03357">
    <property type="entry name" value="Snf7"/>
    <property type="match status" value="1"/>
</dbReference>